<name>A0A7J0FKN4_9ERIC</name>
<dbReference type="PANTHER" id="PTHR36036:SF1">
    <property type="entry name" value="PROLINE-RICH FAMILY PROTEIN"/>
    <property type="match status" value="1"/>
</dbReference>
<evidence type="ECO:0000256" key="2">
    <source>
        <dbReference type="SAM" id="Phobius"/>
    </source>
</evidence>
<keyword evidence="4" id="KW-1185">Reference proteome</keyword>
<reference evidence="3 4" key="1">
    <citation type="submission" date="2019-07" db="EMBL/GenBank/DDBJ databases">
        <title>De Novo Assembly of kiwifruit Actinidia rufa.</title>
        <authorList>
            <person name="Sugita-Konishi S."/>
            <person name="Sato K."/>
            <person name="Mori E."/>
            <person name="Abe Y."/>
            <person name="Kisaki G."/>
            <person name="Hamano K."/>
            <person name="Suezawa K."/>
            <person name="Otani M."/>
            <person name="Fukuda T."/>
            <person name="Manabe T."/>
            <person name="Gomi K."/>
            <person name="Tabuchi M."/>
            <person name="Akimitsu K."/>
            <person name="Kataoka I."/>
        </authorList>
    </citation>
    <scope>NUCLEOTIDE SEQUENCE [LARGE SCALE GENOMIC DNA]</scope>
    <source>
        <strain evidence="4">cv. Fuchu</strain>
    </source>
</reference>
<keyword evidence="2" id="KW-0812">Transmembrane</keyword>
<feature type="compositionally biased region" description="Pro residues" evidence="1">
    <location>
        <begin position="116"/>
        <end position="130"/>
    </location>
</feature>
<accession>A0A7J0FKN4</accession>
<protein>
    <recommendedName>
        <fullName evidence="5">Proline-rich family protein</fullName>
    </recommendedName>
</protein>
<evidence type="ECO:0000313" key="4">
    <source>
        <dbReference type="Proteomes" id="UP000585474"/>
    </source>
</evidence>
<dbReference type="PRINTS" id="PR01217">
    <property type="entry name" value="PRICHEXTENSN"/>
</dbReference>
<feature type="transmembrane region" description="Helical" evidence="2">
    <location>
        <begin position="12"/>
        <end position="30"/>
    </location>
</feature>
<evidence type="ECO:0008006" key="5">
    <source>
        <dbReference type="Google" id="ProtNLM"/>
    </source>
</evidence>
<dbReference type="EMBL" id="BJWL01000013">
    <property type="protein sequence ID" value="GFY99133.1"/>
    <property type="molecule type" value="Genomic_DNA"/>
</dbReference>
<comment type="caution">
    <text evidence="3">The sequence shown here is derived from an EMBL/GenBank/DDBJ whole genome shotgun (WGS) entry which is preliminary data.</text>
</comment>
<proteinExistence type="predicted"/>
<dbReference type="Proteomes" id="UP000585474">
    <property type="component" value="Unassembled WGS sequence"/>
</dbReference>
<organism evidence="3 4">
    <name type="scientific">Actinidia rufa</name>
    <dbReference type="NCBI Taxonomy" id="165716"/>
    <lineage>
        <taxon>Eukaryota</taxon>
        <taxon>Viridiplantae</taxon>
        <taxon>Streptophyta</taxon>
        <taxon>Embryophyta</taxon>
        <taxon>Tracheophyta</taxon>
        <taxon>Spermatophyta</taxon>
        <taxon>Magnoliopsida</taxon>
        <taxon>eudicotyledons</taxon>
        <taxon>Gunneridae</taxon>
        <taxon>Pentapetalae</taxon>
        <taxon>asterids</taxon>
        <taxon>Ericales</taxon>
        <taxon>Actinidiaceae</taxon>
        <taxon>Actinidia</taxon>
    </lineage>
</organism>
<keyword evidence="2" id="KW-1133">Transmembrane helix</keyword>
<dbReference type="PANTHER" id="PTHR36036">
    <property type="entry name" value="PROLINE-RICH FAMILY PROTEIN"/>
    <property type="match status" value="1"/>
</dbReference>
<feature type="compositionally biased region" description="Pro residues" evidence="1">
    <location>
        <begin position="73"/>
        <end position="85"/>
    </location>
</feature>
<dbReference type="InterPro" id="IPR040277">
    <property type="entry name" value="Os04g0629400-like"/>
</dbReference>
<dbReference type="AlphaFoldDB" id="A0A7J0FKN4"/>
<evidence type="ECO:0000313" key="3">
    <source>
        <dbReference type="EMBL" id="GFY99133.1"/>
    </source>
</evidence>
<evidence type="ECO:0000256" key="1">
    <source>
        <dbReference type="SAM" id="MobiDB-lite"/>
    </source>
</evidence>
<feature type="compositionally biased region" description="Low complexity" evidence="1">
    <location>
        <begin position="57"/>
        <end position="72"/>
    </location>
</feature>
<feature type="region of interest" description="Disordered" evidence="1">
    <location>
        <begin position="116"/>
        <end position="139"/>
    </location>
</feature>
<keyword evidence="2" id="KW-0472">Membrane</keyword>
<feature type="region of interest" description="Disordered" evidence="1">
    <location>
        <begin position="48"/>
        <end position="85"/>
    </location>
</feature>
<dbReference type="OrthoDB" id="1436129at2759"/>
<sequence>MCYVGKATKIFIFIITALVVTGLVLGFGILRNGLHKAHKCSGDSCHQAQAVFPNPTPNNNTTPPAPNSSSILNPPPPPPPPVEITVAPPPVAITVAPPPPVAVTVEPPPPPVAITVAPPPNFAPPSPVVTPSPEQAQFL</sequence>
<gene>
    <name evidence="3" type="ORF">Acr_13g0005340</name>
</gene>